<proteinExistence type="predicted"/>
<evidence type="ECO:0000313" key="1">
    <source>
        <dbReference type="EMBL" id="KAH3713925.1"/>
    </source>
</evidence>
<protein>
    <submittedName>
        <fullName evidence="1">Uncharacterized protein</fullName>
    </submittedName>
</protein>
<accession>A0A9D4HEF4</accession>
<sequence length="91" mass="11027">MFSFPKKKHETPQDPKTEIYISGRNFSDFKYKDDIYLMGGTSSKHQELTNRLSERARANEKKVHHREVENYGELQEENKRTHYHKWRDAEK</sequence>
<dbReference type="AlphaFoldDB" id="A0A9D4HEF4"/>
<reference evidence="1" key="1">
    <citation type="journal article" date="2019" name="bioRxiv">
        <title>The Genome of the Zebra Mussel, Dreissena polymorpha: A Resource for Invasive Species Research.</title>
        <authorList>
            <person name="McCartney M.A."/>
            <person name="Auch B."/>
            <person name="Kono T."/>
            <person name="Mallez S."/>
            <person name="Zhang Y."/>
            <person name="Obille A."/>
            <person name="Becker A."/>
            <person name="Abrahante J.E."/>
            <person name="Garbe J."/>
            <person name="Badalamenti J.P."/>
            <person name="Herman A."/>
            <person name="Mangelson H."/>
            <person name="Liachko I."/>
            <person name="Sullivan S."/>
            <person name="Sone E.D."/>
            <person name="Koren S."/>
            <person name="Silverstein K.A.T."/>
            <person name="Beckman K.B."/>
            <person name="Gohl D.M."/>
        </authorList>
    </citation>
    <scope>NUCLEOTIDE SEQUENCE</scope>
    <source>
        <strain evidence="1">Duluth1</strain>
        <tissue evidence="1">Whole animal</tissue>
    </source>
</reference>
<organism evidence="1 2">
    <name type="scientific">Dreissena polymorpha</name>
    <name type="common">Zebra mussel</name>
    <name type="synonym">Mytilus polymorpha</name>
    <dbReference type="NCBI Taxonomy" id="45954"/>
    <lineage>
        <taxon>Eukaryota</taxon>
        <taxon>Metazoa</taxon>
        <taxon>Spiralia</taxon>
        <taxon>Lophotrochozoa</taxon>
        <taxon>Mollusca</taxon>
        <taxon>Bivalvia</taxon>
        <taxon>Autobranchia</taxon>
        <taxon>Heteroconchia</taxon>
        <taxon>Euheterodonta</taxon>
        <taxon>Imparidentia</taxon>
        <taxon>Neoheterodontei</taxon>
        <taxon>Myida</taxon>
        <taxon>Dreissenoidea</taxon>
        <taxon>Dreissenidae</taxon>
        <taxon>Dreissena</taxon>
    </lineage>
</organism>
<name>A0A9D4HEF4_DREPO</name>
<evidence type="ECO:0000313" key="2">
    <source>
        <dbReference type="Proteomes" id="UP000828390"/>
    </source>
</evidence>
<dbReference type="EMBL" id="JAIWYP010000014">
    <property type="protein sequence ID" value="KAH3713925.1"/>
    <property type="molecule type" value="Genomic_DNA"/>
</dbReference>
<dbReference type="Proteomes" id="UP000828390">
    <property type="component" value="Unassembled WGS sequence"/>
</dbReference>
<gene>
    <name evidence="1" type="ORF">DPMN_073728</name>
</gene>
<keyword evidence="2" id="KW-1185">Reference proteome</keyword>
<comment type="caution">
    <text evidence="1">The sequence shown here is derived from an EMBL/GenBank/DDBJ whole genome shotgun (WGS) entry which is preliminary data.</text>
</comment>
<reference evidence="1" key="2">
    <citation type="submission" date="2020-11" db="EMBL/GenBank/DDBJ databases">
        <authorList>
            <person name="McCartney M.A."/>
            <person name="Auch B."/>
            <person name="Kono T."/>
            <person name="Mallez S."/>
            <person name="Becker A."/>
            <person name="Gohl D.M."/>
            <person name="Silverstein K.A.T."/>
            <person name="Koren S."/>
            <person name="Bechman K.B."/>
            <person name="Herman A."/>
            <person name="Abrahante J.E."/>
            <person name="Garbe J."/>
        </authorList>
    </citation>
    <scope>NUCLEOTIDE SEQUENCE</scope>
    <source>
        <strain evidence="1">Duluth1</strain>
        <tissue evidence="1">Whole animal</tissue>
    </source>
</reference>